<evidence type="ECO:0000313" key="9">
    <source>
        <dbReference type="EMBL" id="GAA4148417.1"/>
    </source>
</evidence>
<keyword evidence="2" id="KW-0813">Transport</keyword>
<evidence type="ECO:0000256" key="7">
    <source>
        <dbReference type="SAM" id="Phobius"/>
    </source>
</evidence>
<dbReference type="InterPro" id="IPR050171">
    <property type="entry name" value="MFS_Transporters"/>
</dbReference>
<organism evidence="9 10">
    <name type="scientific">Sphingobacterium kyonggiense</name>
    <dbReference type="NCBI Taxonomy" id="714075"/>
    <lineage>
        <taxon>Bacteria</taxon>
        <taxon>Pseudomonadati</taxon>
        <taxon>Bacteroidota</taxon>
        <taxon>Sphingobacteriia</taxon>
        <taxon>Sphingobacteriales</taxon>
        <taxon>Sphingobacteriaceae</taxon>
        <taxon>Sphingobacterium</taxon>
    </lineage>
</organism>
<dbReference type="PROSITE" id="PS50850">
    <property type="entry name" value="MFS"/>
    <property type="match status" value="1"/>
</dbReference>
<keyword evidence="3" id="KW-1003">Cell membrane</keyword>
<feature type="transmembrane region" description="Helical" evidence="7">
    <location>
        <begin position="158"/>
        <end position="178"/>
    </location>
</feature>
<evidence type="ECO:0000259" key="8">
    <source>
        <dbReference type="PROSITE" id="PS50850"/>
    </source>
</evidence>
<sequence>MYPAKGTVNLFTILKALIKLYINSYKGLSPAAWLLALVMLINRTGSMVIPFLGIYMSSELNFSKPQIGMVLGCFGLGSVCGSWLGGWLTDKFGNFKVQVWSQILVIPLFLVLPNFRTFEGLALMIFLLTLVADTFRPANSVSVARYAKPENITRAYSLNRMAVNLGFSIGPALGGFLATISYDWIFYGNAIAAGVAAVVFIYFFRNRKARTEPKEYKKEQFVEEGPVRNAYKDGLFIVFNILCCFFSMAFFQLLSTLPLYYKEAHQLLPDQIGLLLGFSGFVIVLFEMILVHVVEHRFSVRQIMLWGTAIAGVSYLMLPLDLGMTWLFLAMFMLSTGEMLSLPFMATVSISRASKSNQGAYMGFNSLAFAMANVFSAYLGTYIAEHYGYNTLWIGNGTVLMICAIGFYWIISKMNKEV</sequence>
<dbReference type="InterPro" id="IPR020846">
    <property type="entry name" value="MFS_dom"/>
</dbReference>
<comment type="subcellular location">
    <subcellularLocation>
        <location evidence="1">Cell membrane</location>
        <topology evidence="1">Multi-pass membrane protein</topology>
    </subcellularLocation>
</comment>
<dbReference type="Gene3D" id="1.20.1250.20">
    <property type="entry name" value="MFS general substrate transporter like domains"/>
    <property type="match status" value="1"/>
</dbReference>
<feature type="transmembrane region" description="Helical" evidence="7">
    <location>
        <begin position="272"/>
        <end position="291"/>
    </location>
</feature>
<feature type="transmembrane region" description="Helical" evidence="7">
    <location>
        <begin position="360"/>
        <end position="380"/>
    </location>
</feature>
<accession>A0ABP7Z6P5</accession>
<keyword evidence="4 7" id="KW-0812">Transmembrane</keyword>
<dbReference type="EMBL" id="BAAAZI010000016">
    <property type="protein sequence ID" value="GAA4148417.1"/>
    <property type="molecule type" value="Genomic_DNA"/>
</dbReference>
<proteinExistence type="predicted"/>
<comment type="caution">
    <text evidence="9">The sequence shown here is derived from an EMBL/GenBank/DDBJ whole genome shotgun (WGS) entry which is preliminary data.</text>
</comment>
<dbReference type="Proteomes" id="UP001500101">
    <property type="component" value="Unassembled WGS sequence"/>
</dbReference>
<feature type="transmembrane region" description="Helical" evidence="7">
    <location>
        <begin position="303"/>
        <end position="320"/>
    </location>
</feature>
<feature type="transmembrane region" description="Helical" evidence="7">
    <location>
        <begin position="392"/>
        <end position="411"/>
    </location>
</feature>
<reference evidence="10" key="1">
    <citation type="journal article" date="2019" name="Int. J. Syst. Evol. Microbiol.">
        <title>The Global Catalogue of Microorganisms (GCM) 10K type strain sequencing project: providing services to taxonomists for standard genome sequencing and annotation.</title>
        <authorList>
            <consortium name="The Broad Institute Genomics Platform"/>
            <consortium name="The Broad Institute Genome Sequencing Center for Infectious Disease"/>
            <person name="Wu L."/>
            <person name="Ma J."/>
        </authorList>
    </citation>
    <scope>NUCLEOTIDE SEQUENCE [LARGE SCALE GENOMIC DNA]</scope>
    <source>
        <strain evidence="10">JCM 16704</strain>
    </source>
</reference>
<dbReference type="PANTHER" id="PTHR23517:SF2">
    <property type="entry name" value="MULTIDRUG RESISTANCE PROTEIN MDTH"/>
    <property type="match status" value="1"/>
</dbReference>
<feature type="domain" description="Major facilitator superfamily (MFS) profile" evidence="8">
    <location>
        <begin position="31"/>
        <end position="415"/>
    </location>
</feature>
<dbReference type="SUPFAM" id="SSF103473">
    <property type="entry name" value="MFS general substrate transporter"/>
    <property type="match status" value="1"/>
</dbReference>
<feature type="transmembrane region" description="Helical" evidence="7">
    <location>
        <begin position="235"/>
        <end position="260"/>
    </location>
</feature>
<dbReference type="Pfam" id="PF07690">
    <property type="entry name" value="MFS_1"/>
    <property type="match status" value="1"/>
</dbReference>
<feature type="transmembrane region" description="Helical" evidence="7">
    <location>
        <begin position="326"/>
        <end position="348"/>
    </location>
</feature>
<dbReference type="InterPro" id="IPR011701">
    <property type="entry name" value="MFS"/>
</dbReference>
<evidence type="ECO:0000256" key="5">
    <source>
        <dbReference type="ARBA" id="ARBA00022989"/>
    </source>
</evidence>
<keyword evidence="5 7" id="KW-1133">Transmembrane helix</keyword>
<feature type="transmembrane region" description="Helical" evidence="7">
    <location>
        <begin position="184"/>
        <end position="204"/>
    </location>
</feature>
<evidence type="ECO:0000256" key="4">
    <source>
        <dbReference type="ARBA" id="ARBA00022692"/>
    </source>
</evidence>
<feature type="transmembrane region" description="Helical" evidence="7">
    <location>
        <begin position="67"/>
        <end position="85"/>
    </location>
</feature>
<keyword evidence="10" id="KW-1185">Reference proteome</keyword>
<name>A0ABP7Z6P5_9SPHI</name>
<evidence type="ECO:0000256" key="1">
    <source>
        <dbReference type="ARBA" id="ARBA00004651"/>
    </source>
</evidence>
<evidence type="ECO:0000313" key="10">
    <source>
        <dbReference type="Proteomes" id="UP001500101"/>
    </source>
</evidence>
<protein>
    <submittedName>
        <fullName evidence="9">MFS transporter</fullName>
    </submittedName>
</protein>
<keyword evidence="6 7" id="KW-0472">Membrane</keyword>
<evidence type="ECO:0000256" key="2">
    <source>
        <dbReference type="ARBA" id="ARBA00022448"/>
    </source>
</evidence>
<feature type="transmembrane region" description="Helical" evidence="7">
    <location>
        <begin position="34"/>
        <end position="55"/>
    </location>
</feature>
<dbReference type="InterPro" id="IPR036259">
    <property type="entry name" value="MFS_trans_sf"/>
</dbReference>
<evidence type="ECO:0000256" key="6">
    <source>
        <dbReference type="ARBA" id="ARBA00023136"/>
    </source>
</evidence>
<dbReference type="PANTHER" id="PTHR23517">
    <property type="entry name" value="RESISTANCE PROTEIN MDTM, PUTATIVE-RELATED-RELATED"/>
    <property type="match status" value="1"/>
</dbReference>
<gene>
    <name evidence="9" type="ORF">GCM10022216_35190</name>
</gene>
<evidence type="ECO:0000256" key="3">
    <source>
        <dbReference type="ARBA" id="ARBA00022475"/>
    </source>
</evidence>